<protein>
    <recommendedName>
        <fullName evidence="1">FERM domain-containing protein</fullName>
    </recommendedName>
</protein>
<reference evidence="2" key="2">
    <citation type="submission" date="2025-09" db="UniProtKB">
        <authorList>
            <consortium name="Ensembl"/>
        </authorList>
    </citation>
    <scope>IDENTIFICATION</scope>
</reference>
<dbReference type="SUPFAM" id="SSF54236">
    <property type="entry name" value="Ubiquitin-like"/>
    <property type="match status" value="1"/>
</dbReference>
<name>A0A3Q2YXB1_HIPCM</name>
<feature type="domain" description="FERM" evidence="1">
    <location>
        <begin position="11"/>
        <end position="81"/>
    </location>
</feature>
<dbReference type="InterPro" id="IPR000299">
    <property type="entry name" value="FERM_domain"/>
</dbReference>
<keyword evidence="3" id="KW-1185">Reference proteome</keyword>
<organism evidence="2 3">
    <name type="scientific">Hippocampus comes</name>
    <name type="common">Tiger tail seahorse</name>
    <dbReference type="NCBI Taxonomy" id="109280"/>
    <lineage>
        <taxon>Eukaryota</taxon>
        <taxon>Metazoa</taxon>
        <taxon>Chordata</taxon>
        <taxon>Craniata</taxon>
        <taxon>Vertebrata</taxon>
        <taxon>Euteleostomi</taxon>
        <taxon>Actinopterygii</taxon>
        <taxon>Neopterygii</taxon>
        <taxon>Teleostei</taxon>
        <taxon>Neoteleostei</taxon>
        <taxon>Acanthomorphata</taxon>
        <taxon>Syngnathiaria</taxon>
        <taxon>Syngnathiformes</taxon>
        <taxon>Syngnathoidei</taxon>
        <taxon>Syngnathidae</taxon>
        <taxon>Hippocampus</taxon>
    </lineage>
</organism>
<reference evidence="2" key="1">
    <citation type="submission" date="2025-08" db="UniProtKB">
        <authorList>
            <consortium name="Ensembl"/>
        </authorList>
    </citation>
    <scope>IDENTIFICATION</scope>
</reference>
<evidence type="ECO:0000259" key="1">
    <source>
        <dbReference type="PROSITE" id="PS50057"/>
    </source>
</evidence>
<dbReference type="GeneTree" id="ENSGT00940000180872"/>
<dbReference type="GO" id="GO:0005886">
    <property type="term" value="C:plasma membrane"/>
    <property type="evidence" value="ECO:0007669"/>
    <property type="project" value="TreeGrafter"/>
</dbReference>
<proteinExistence type="predicted"/>
<dbReference type="Proteomes" id="UP000264820">
    <property type="component" value="Unplaced"/>
</dbReference>
<dbReference type="AlphaFoldDB" id="A0A3Q2YXB1"/>
<dbReference type="InterPro" id="IPR018979">
    <property type="entry name" value="FERM_N"/>
</dbReference>
<sequence length="81" mass="9119">HFCACSESFQRTVTTHLLPTARTISLSECTCNLKHSKGQTLIDMVCEHLNLLEKDYFGLTFADTDTQKVRELLTTVLSEAI</sequence>
<evidence type="ECO:0000313" key="2">
    <source>
        <dbReference type="Ensembl" id="ENSHCOP00000023720.1"/>
    </source>
</evidence>
<dbReference type="PANTHER" id="PTHR23280">
    <property type="entry name" value="4.1 G PROTEIN"/>
    <property type="match status" value="1"/>
</dbReference>
<dbReference type="GO" id="GO:0005856">
    <property type="term" value="C:cytoskeleton"/>
    <property type="evidence" value="ECO:0007669"/>
    <property type="project" value="TreeGrafter"/>
</dbReference>
<dbReference type="GO" id="GO:0031032">
    <property type="term" value="P:actomyosin structure organization"/>
    <property type="evidence" value="ECO:0007669"/>
    <property type="project" value="TreeGrafter"/>
</dbReference>
<accession>A0A3Q2YXB1</accession>
<dbReference type="Pfam" id="PF09379">
    <property type="entry name" value="FERM_N"/>
    <property type="match status" value="1"/>
</dbReference>
<dbReference type="PANTHER" id="PTHR23280:SF21">
    <property type="entry name" value="PROTEIN 4.1 HOMOLOG"/>
    <property type="match status" value="1"/>
</dbReference>
<dbReference type="STRING" id="109280.ENSHCOP00000023720"/>
<dbReference type="Gene3D" id="3.10.20.90">
    <property type="entry name" value="Phosphatidylinositol 3-kinase Catalytic Subunit, Chain A, domain 1"/>
    <property type="match status" value="1"/>
</dbReference>
<evidence type="ECO:0000313" key="3">
    <source>
        <dbReference type="Proteomes" id="UP000264820"/>
    </source>
</evidence>
<dbReference type="PROSITE" id="PS50057">
    <property type="entry name" value="FERM_3"/>
    <property type="match status" value="1"/>
</dbReference>
<dbReference type="InterPro" id="IPR029071">
    <property type="entry name" value="Ubiquitin-like_domsf"/>
</dbReference>
<dbReference type="Ensembl" id="ENSHCOT00000016223.1">
    <property type="protein sequence ID" value="ENSHCOP00000023720.1"/>
    <property type="gene ID" value="ENSHCOG00000012484.1"/>
</dbReference>